<dbReference type="Proteomes" id="UP000004642">
    <property type="component" value="Unassembled WGS sequence"/>
</dbReference>
<protein>
    <submittedName>
        <fullName evidence="1">Uncharacterized protein</fullName>
    </submittedName>
</protein>
<proteinExistence type="predicted"/>
<sequence>MAKHMFNRHILIEFKQAAKTAAIFQQRLIEGTGKNLRQIINKTLSGIGHLCIF</sequence>
<evidence type="ECO:0000313" key="2">
    <source>
        <dbReference type="Proteomes" id="UP000004642"/>
    </source>
</evidence>
<dbReference type="AlphaFoldDB" id="G5LJ66"/>
<organism evidence="1 2">
    <name type="scientific">Salmonella enterica subsp. enterica serovar Alachua str. R6-377</name>
    <dbReference type="NCBI Taxonomy" id="913241"/>
    <lineage>
        <taxon>Bacteria</taxon>
        <taxon>Pseudomonadati</taxon>
        <taxon>Pseudomonadota</taxon>
        <taxon>Gammaproteobacteria</taxon>
        <taxon>Enterobacterales</taxon>
        <taxon>Enterobacteriaceae</taxon>
        <taxon>Salmonella</taxon>
    </lineage>
</organism>
<reference evidence="1 2" key="1">
    <citation type="journal article" date="2011" name="BMC Genomics">
        <title>Genome sequencing reveals diversification of virulence factor content and possible host adaptation in distinct subpopulations of Salmonella enterica.</title>
        <authorList>
            <person name="den Bakker H.C."/>
            <person name="Moreno Switt A.I."/>
            <person name="Govoni G."/>
            <person name="Cummings C.A."/>
            <person name="Ranieri M.L."/>
            <person name="Degoricija L."/>
            <person name="Hoelzer K."/>
            <person name="Rodriguez-Rivera L.D."/>
            <person name="Brown S."/>
            <person name="Bolchacova E."/>
            <person name="Furtado M.R."/>
            <person name="Wiedmann M."/>
        </authorList>
    </citation>
    <scope>NUCLEOTIDE SEQUENCE [LARGE SCALE GENOMIC DNA]</scope>
    <source>
        <strain evidence="1 2">R6-377</strain>
    </source>
</reference>
<dbReference type="EMBL" id="AFCJ01000147">
    <property type="protein sequence ID" value="EHC45746.1"/>
    <property type="molecule type" value="Genomic_DNA"/>
</dbReference>
<name>G5LJ66_SALET</name>
<comment type="caution">
    <text evidence="1">The sequence shown here is derived from an EMBL/GenBank/DDBJ whole genome shotgun (WGS) entry which is preliminary data.</text>
</comment>
<gene>
    <name evidence="1" type="ORF">LTSEALA_0324</name>
</gene>
<evidence type="ECO:0000313" key="1">
    <source>
        <dbReference type="EMBL" id="EHC45746.1"/>
    </source>
</evidence>
<accession>G5LJ66</accession>